<feature type="compositionally biased region" description="Basic and acidic residues" evidence="1">
    <location>
        <begin position="750"/>
        <end position="768"/>
    </location>
</feature>
<reference evidence="3 4" key="1">
    <citation type="submission" date="2023-10" db="EMBL/GenBank/DDBJ databases">
        <authorList>
            <person name="Maclean D."/>
            <person name="Macfadyen A."/>
        </authorList>
    </citation>
    <scope>NUCLEOTIDE SEQUENCE [LARGE SCALE GENOMIC DNA]</scope>
</reference>
<feature type="region of interest" description="Disordered" evidence="1">
    <location>
        <begin position="647"/>
        <end position="681"/>
    </location>
</feature>
<proteinExistence type="predicted"/>
<feature type="compositionally biased region" description="Polar residues" evidence="1">
    <location>
        <begin position="869"/>
        <end position="879"/>
    </location>
</feature>
<evidence type="ECO:0000313" key="4">
    <source>
        <dbReference type="Proteomes" id="UP001314263"/>
    </source>
</evidence>
<dbReference type="PANTHER" id="PTHR46023:SF6">
    <property type="entry name" value="LIPASE CLASS 3 FAMILY PROTEIN"/>
    <property type="match status" value="1"/>
</dbReference>
<feature type="compositionally biased region" description="Basic and acidic residues" evidence="1">
    <location>
        <begin position="881"/>
        <end position="890"/>
    </location>
</feature>
<dbReference type="InterPro" id="IPR002921">
    <property type="entry name" value="Fungal_lipase-type"/>
</dbReference>
<dbReference type="InterPro" id="IPR029058">
    <property type="entry name" value="AB_hydrolase_fold"/>
</dbReference>
<evidence type="ECO:0000313" key="3">
    <source>
        <dbReference type="EMBL" id="CAK0787128.1"/>
    </source>
</evidence>
<evidence type="ECO:0000259" key="2">
    <source>
        <dbReference type="Pfam" id="PF01764"/>
    </source>
</evidence>
<feature type="region of interest" description="Disordered" evidence="1">
    <location>
        <begin position="727"/>
        <end position="811"/>
    </location>
</feature>
<feature type="region of interest" description="Disordered" evidence="1">
    <location>
        <begin position="606"/>
        <end position="627"/>
    </location>
</feature>
<name>A0AAV1IIG6_9CHLO</name>
<gene>
    <name evidence="3" type="ORF">CVIRNUC_010344</name>
</gene>
<dbReference type="AlphaFoldDB" id="A0AAV1IIG6"/>
<feature type="domain" description="Fungal lipase-type" evidence="2">
    <location>
        <begin position="336"/>
        <end position="469"/>
    </location>
</feature>
<dbReference type="SUPFAM" id="SSF53474">
    <property type="entry name" value="alpha/beta-Hydrolases"/>
    <property type="match status" value="1"/>
</dbReference>
<organism evidence="3 4">
    <name type="scientific">Coccomyxa viridis</name>
    <dbReference type="NCBI Taxonomy" id="1274662"/>
    <lineage>
        <taxon>Eukaryota</taxon>
        <taxon>Viridiplantae</taxon>
        <taxon>Chlorophyta</taxon>
        <taxon>core chlorophytes</taxon>
        <taxon>Trebouxiophyceae</taxon>
        <taxon>Trebouxiophyceae incertae sedis</taxon>
        <taxon>Coccomyxaceae</taxon>
        <taxon>Coccomyxa</taxon>
    </lineage>
</organism>
<dbReference type="Gene3D" id="3.40.50.1820">
    <property type="entry name" value="alpha/beta hydrolase"/>
    <property type="match status" value="1"/>
</dbReference>
<dbReference type="PANTHER" id="PTHR46023">
    <property type="entry name" value="LIPASE CLASS 3 PROTEIN-LIKE"/>
    <property type="match status" value="1"/>
</dbReference>
<dbReference type="Pfam" id="PF01764">
    <property type="entry name" value="Lipase_3"/>
    <property type="match status" value="1"/>
</dbReference>
<accession>A0AAV1IIG6</accession>
<dbReference type="GO" id="GO:0006629">
    <property type="term" value="P:lipid metabolic process"/>
    <property type="evidence" value="ECO:0007669"/>
    <property type="project" value="InterPro"/>
</dbReference>
<sequence>MGEAGNGILYENQRYYGPMGWQAPALLERSQWSTADGNPVTIASAPKGHSDDDWEVIADHTTDAEGWTYGSVFKHLDYSRPGGRSSLRVSDFVRRRAWRHRRGSINLHPPSAGVFKAQEAAERHAQMAGPAAAGAGSALSSLISPVFSMQGVRARKQTEFEKRKAAFAKLIGLLMSMMKRRALYDVLPLDPTAWPVLLAAHREELRATMAEQAALNKVDLSTMEPPGAQDEREGGGQALHMNLLQALLCAGMHSRAAYGYAMAAGHLSSLLNFALLQTVHQFDFCAAGGASGEANNEAVFKLAGIRPGHLLMAEWNNSVGRPCHYVAADLANQCIVLAIRGSLEIGDMLSDVAAAPMEMTLLGIQGKVHEGMMQAATFVHTNAYAALQAAAERFPGWPVMLTGHSMGGGVAAILAALLRDGGAPEGLGHAVCVAFGCAAVFSKELAEAVTPFTTSVIYGADIVPRVSAASVEAAFMELAAASPVRTAAASFGRRVHSTLEGLKVDWKVSMKPPKLGRGLGSTTGLGALLTSDDDMDACSAAAQAAMSAARLAGYKSSASEVKEVEMLPVPDHSHKPQQLQAPLRSTPASQPGIVVNAASFAAEQQSRETANGCGGSSPPANAGVMDDVTKSPCEGAVHRLQMLRQASEAGRPCKVPPGASPGPRGHPVSCVSSDADDEDEHHCVTAAEASEARAAEAAAARHFGGPDHPEPLYMPGRVLWLVPPEEATEDNLSSTDVSVSATPTASPRSSLEEVLTKPVKEQARRNKEAIAAAGHAGRKADQLGTANGNSSCAAQAQRLSSSPQASLNTDTQHRLAKASLSARCDVPEAEDSPANHYSSAGRYAKDKQLSTQQTAVAAYGNANGPSPVHNGQPQENGVSPSRDKRCREESAAEPSSKALRPSMDATCSPQSSLRLPEGPPGGAGHFAKPQGSQEGSAAPAARLLGTSWLGDMKGRFEEAIGRGAKEQGVASEGSRDERRRPAVALVDRQLFERILLSFDTMPHHLPDTYLSAVQQL</sequence>
<dbReference type="CDD" id="cd00519">
    <property type="entry name" value="Lipase_3"/>
    <property type="match status" value="1"/>
</dbReference>
<keyword evidence="4" id="KW-1185">Reference proteome</keyword>
<protein>
    <recommendedName>
        <fullName evidence="2">Fungal lipase-type domain-containing protein</fullName>
    </recommendedName>
</protein>
<feature type="compositionally biased region" description="Polar residues" evidence="1">
    <location>
        <begin position="730"/>
        <end position="749"/>
    </location>
</feature>
<comment type="caution">
    <text evidence="3">The sequence shown here is derived from an EMBL/GenBank/DDBJ whole genome shotgun (WGS) entry which is preliminary data.</text>
</comment>
<dbReference type="EMBL" id="CAUYUE010000016">
    <property type="protein sequence ID" value="CAK0787128.1"/>
    <property type="molecule type" value="Genomic_DNA"/>
</dbReference>
<evidence type="ECO:0000256" key="1">
    <source>
        <dbReference type="SAM" id="MobiDB-lite"/>
    </source>
</evidence>
<feature type="region of interest" description="Disordered" evidence="1">
    <location>
        <begin position="859"/>
        <end position="938"/>
    </location>
</feature>
<dbReference type="Proteomes" id="UP001314263">
    <property type="component" value="Unassembled WGS sequence"/>
</dbReference>
<feature type="compositionally biased region" description="Polar residues" evidence="1">
    <location>
        <begin position="784"/>
        <end position="810"/>
    </location>
</feature>